<dbReference type="InterPro" id="IPR051158">
    <property type="entry name" value="Metallophosphoesterase_sf"/>
</dbReference>
<evidence type="ECO:0000256" key="1">
    <source>
        <dbReference type="SAM" id="Phobius"/>
    </source>
</evidence>
<dbReference type="GO" id="GO:0016787">
    <property type="term" value="F:hydrolase activity"/>
    <property type="evidence" value="ECO:0007669"/>
    <property type="project" value="InterPro"/>
</dbReference>
<reference evidence="3 4" key="1">
    <citation type="submission" date="2016-11" db="EMBL/GenBank/DDBJ databases">
        <authorList>
            <person name="Jaros S."/>
            <person name="Januszkiewicz K."/>
            <person name="Wedrychowicz H."/>
        </authorList>
    </citation>
    <scope>NUCLEOTIDE SEQUENCE [LARGE SCALE GENOMIC DNA]</scope>
    <source>
        <strain evidence="3 4">DSM 21758</strain>
    </source>
</reference>
<feature type="transmembrane region" description="Helical" evidence="1">
    <location>
        <begin position="43"/>
        <end position="60"/>
    </location>
</feature>
<feature type="transmembrane region" description="Helical" evidence="1">
    <location>
        <begin position="111"/>
        <end position="131"/>
    </location>
</feature>
<dbReference type="PANTHER" id="PTHR31302">
    <property type="entry name" value="TRANSMEMBRANE PROTEIN WITH METALLOPHOSPHOESTERASE DOMAIN-RELATED"/>
    <property type="match status" value="1"/>
</dbReference>
<protein>
    <recommendedName>
        <fullName evidence="2">Calcineurin-like phosphoesterase domain-containing protein</fullName>
    </recommendedName>
</protein>
<dbReference type="OrthoDB" id="9780884at2"/>
<sequence length="379" mass="43613">MNTFENICILILIFITFISLNYYMGKRIFLRISNIYKINSKIFWTLFWLIAFSYIIYSLLNKYFPKALSSPLMYIGIYYMAISIYLLIIFAITDIFLILNRKLNFFPKLKSNNLIFSILLVVVILALISVGNFNANNSYVKDYNIKINKQIKEKELNIVLVSDIHLGDIIGNYRLKNMVSKINSLNPDIVLIAGDLIDSSLKPFSENNMASELGKIKSKYGIFFALGNHDIFDNKVEELSSLLKNERITVLRDDYKLINDSFYIVGRDDISISRIKDKRKNLKDIIKTIDNNKPVIVIDHNPSSMNESEDTNIDLQVSGHTHKGQIAPFNLITKNIFEIDYGYKKKNNFNIVVSSGYGTWGPPIRIGSRSEIVNIKLHN</sequence>
<dbReference type="Gene3D" id="3.60.21.10">
    <property type="match status" value="1"/>
</dbReference>
<dbReference type="EMBL" id="FQZB01000004">
    <property type="protein sequence ID" value="SHI63447.1"/>
    <property type="molecule type" value="Genomic_DNA"/>
</dbReference>
<dbReference type="STRING" id="1121302.SAMN02745163_00529"/>
<gene>
    <name evidence="3" type="ORF">SAMN02745163_00529</name>
</gene>
<dbReference type="InterPro" id="IPR029052">
    <property type="entry name" value="Metallo-depent_PP-like"/>
</dbReference>
<evidence type="ECO:0000313" key="3">
    <source>
        <dbReference type="EMBL" id="SHI63447.1"/>
    </source>
</evidence>
<dbReference type="PANTHER" id="PTHR31302:SF0">
    <property type="entry name" value="TRANSMEMBRANE PROTEIN WITH METALLOPHOSPHOESTERASE DOMAIN"/>
    <property type="match status" value="1"/>
</dbReference>
<name>A0A1M6CR10_9CLOT</name>
<dbReference type="Pfam" id="PF00149">
    <property type="entry name" value="Metallophos"/>
    <property type="match status" value="1"/>
</dbReference>
<proteinExistence type="predicted"/>
<dbReference type="Proteomes" id="UP000184310">
    <property type="component" value="Unassembled WGS sequence"/>
</dbReference>
<dbReference type="InterPro" id="IPR004843">
    <property type="entry name" value="Calcineurin-like_PHP"/>
</dbReference>
<dbReference type="CDD" id="cd07385">
    <property type="entry name" value="MPP_YkuE_C"/>
    <property type="match status" value="1"/>
</dbReference>
<dbReference type="SUPFAM" id="SSF56300">
    <property type="entry name" value="Metallo-dependent phosphatases"/>
    <property type="match status" value="1"/>
</dbReference>
<keyword evidence="1" id="KW-0812">Transmembrane</keyword>
<feature type="transmembrane region" description="Helical" evidence="1">
    <location>
        <begin position="72"/>
        <end position="99"/>
    </location>
</feature>
<keyword evidence="1" id="KW-1133">Transmembrane helix</keyword>
<feature type="domain" description="Calcineurin-like phosphoesterase" evidence="2">
    <location>
        <begin position="157"/>
        <end position="323"/>
    </location>
</feature>
<dbReference type="RefSeq" id="WP_072985010.1">
    <property type="nucleotide sequence ID" value="NZ_FQZB01000004.1"/>
</dbReference>
<feature type="transmembrane region" description="Helical" evidence="1">
    <location>
        <begin position="6"/>
        <end position="23"/>
    </location>
</feature>
<accession>A0A1M6CR10</accession>
<dbReference type="AlphaFoldDB" id="A0A1M6CR10"/>
<evidence type="ECO:0000313" key="4">
    <source>
        <dbReference type="Proteomes" id="UP000184310"/>
    </source>
</evidence>
<keyword evidence="4" id="KW-1185">Reference proteome</keyword>
<keyword evidence="1" id="KW-0472">Membrane</keyword>
<evidence type="ECO:0000259" key="2">
    <source>
        <dbReference type="Pfam" id="PF00149"/>
    </source>
</evidence>
<organism evidence="3 4">
    <name type="scientific">Clostridium cavendishii DSM 21758</name>
    <dbReference type="NCBI Taxonomy" id="1121302"/>
    <lineage>
        <taxon>Bacteria</taxon>
        <taxon>Bacillati</taxon>
        <taxon>Bacillota</taxon>
        <taxon>Clostridia</taxon>
        <taxon>Eubacteriales</taxon>
        <taxon>Clostridiaceae</taxon>
        <taxon>Clostridium</taxon>
    </lineage>
</organism>